<organism evidence="1 2">
    <name type="scientific">Rhizoctonia solani</name>
    <dbReference type="NCBI Taxonomy" id="456999"/>
    <lineage>
        <taxon>Eukaryota</taxon>
        <taxon>Fungi</taxon>
        <taxon>Dikarya</taxon>
        <taxon>Basidiomycota</taxon>
        <taxon>Agaricomycotina</taxon>
        <taxon>Agaricomycetes</taxon>
        <taxon>Cantharellales</taxon>
        <taxon>Ceratobasidiaceae</taxon>
        <taxon>Rhizoctonia</taxon>
    </lineage>
</organism>
<reference evidence="1" key="1">
    <citation type="submission" date="2021-01" db="EMBL/GenBank/DDBJ databases">
        <authorList>
            <person name="Kaushik A."/>
        </authorList>
    </citation>
    <scope>NUCLEOTIDE SEQUENCE</scope>
    <source>
        <strain evidence="1">AG1-1C</strain>
    </source>
</reference>
<evidence type="ECO:0000313" key="2">
    <source>
        <dbReference type="Proteomes" id="UP000663846"/>
    </source>
</evidence>
<dbReference type="Proteomes" id="UP000663846">
    <property type="component" value="Unassembled WGS sequence"/>
</dbReference>
<protein>
    <submittedName>
        <fullName evidence="1">Uncharacterized protein</fullName>
    </submittedName>
</protein>
<comment type="caution">
    <text evidence="1">The sequence shown here is derived from an EMBL/GenBank/DDBJ whole genome shotgun (WGS) entry which is preliminary data.</text>
</comment>
<dbReference type="EMBL" id="CAJMWS010000155">
    <property type="protein sequence ID" value="CAE6373056.1"/>
    <property type="molecule type" value="Genomic_DNA"/>
</dbReference>
<name>A0A8H3A3V0_9AGAM</name>
<dbReference type="AlphaFoldDB" id="A0A8H3A3V0"/>
<accession>A0A8H3A3V0</accession>
<gene>
    <name evidence="1" type="ORF">RDB_LOCUS27598</name>
</gene>
<proteinExistence type="predicted"/>
<feature type="non-terminal residue" evidence="1">
    <location>
        <position position="278"/>
    </location>
</feature>
<evidence type="ECO:0000313" key="1">
    <source>
        <dbReference type="EMBL" id="CAE6373056.1"/>
    </source>
</evidence>
<sequence>MAGPSRVRSPAPAAFPSFARAMSPAVFGTAIGAHQDTSHALVGPSALAKSWTEVLDCVPSAYKEALRASFKDLHSRAVKFHACEAALEKLKKGQHDARPPPQVQGVHEPRWQVAKEFAESTEGLTALREITEAHEAYTTAVWSRGVELKKAELAYHTQRLTTESWWPPILAIIDDVYRKMDRDAPVIQQEASEEAELVIGYQESSSLALEHKNVRSAVPDLCLRILALEKAKVLGEANKLKAKVQLKETADVEMADGTKTDSKLVQQMVQAEVRKFLT</sequence>